<dbReference type="RefSeq" id="WP_167046115.1">
    <property type="nucleotide sequence ID" value="NZ_JAAOZB010000001.1"/>
</dbReference>
<comment type="caution">
    <text evidence="3">The sequence shown here is derived from an EMBL/GenBank/DDBJ whole genome shotgun (WGS) entry which is preliminary data.</text>
</comment>
<name>A0A7W3JQ45_9MICO</name>
<feature type="chain" id="PRO_5030986421" description="LPXTG-motif cell wall anchor domain-containing protein" evidence="2">
    <location>
        <begin position="28"/>
        <end position="176"/>
    </location>
</feature>
<feature type="signal peptide" evidence="2">
    <location>
        <begin position="1"/>
        <end position="27"/>
    </location>
</feature>
<dbReference type="Proteomes" id="UP000526083">
    <property type="component" value="Unassembled WGS sequence"/>
</dbReference>
<keyword evidence="1" id="KW-0812">Transmembrane</keyword>
<gene>
    <name evidence="3" type="ORF">FHX48_001994</name>
</gene>
<evidence type="ECO:0000256" key="2">
    <source>
        <dbReference type="SAM" id="SignalP"/>
    </source>
</evidence>
<accession>A0A7W3JQ45</accession>
<keyword evidence="1" id="KW-1133">Transmembrane helix</keyword>
<evidence type="ECO:0000256" key="1">
    <source>
        <dbReference type="SAM" id="Phobius"/>
    </source>
</evidence>
<dbReference type="AlphaFoldDB" id="A0A7W3JQ45"/>
<sequence>MKNLRTKIAAVAIAVVALIAAPAAANAYTPSSPTGTVTITPGGTSTVQFGGFEDEEPIVFTLTGENGAGGTLSSVRFVVNSTSITKAADEDGDASVAVTLPANASGSYSLAAVGQSSGASAAVTIDSGVAAGSGTALPATGFDTASMTGIWVGGGVLLMGGIAVTVIALMRRRQTA</sequence>
<reference evidence="3 4" key="1">
    <citation type="submission" date="2020-07" db="EMBL/GenBank/DDBJ databases">
        <title>Sequencing the genomes of 1000 actinobacteria strains.</title>
        <authorList>
            <person name="Klenk H.-P."/>
        </authorList>
    </citation>
    <scope>NUCLEOTIDE SEQUENCE [LARGE SCALE GENOMIC DNA]</scope>
    <source>
        <strain evidence="3 4">DSM 27576</strain>
    </source>
</reference>
<organism evidence="3 4">
    <name type="scientific">Microbacterium halimionae</name>
    <dbReference type="NCBI Taxonomy" id="1526413"/>
    <lineage>
        <taxon>Bacteria</taxon>
        <taxon>Bacillati</taxon>
        <taxon>Actinomycetota</taxon>
        <taxon>Actinomycetes</taxon>
        <taxon>Micrococcales</taxon>
        <taxon>Microbacteriaceae</taxon>
        <taxon>Microbacterium</taxon>
    </lineage>
</organism>
<keyword evidence="1" id="KW-0472">Membrane</keyword>
<protein>
    <recommendedName>
        <fullName evidence="5">LPXTG-motif cell wall anchor domain-containing protein</fullName>
    </recommendedName>
</protein>
<evidence type="ECO:0000313" key="4">
    <source>
        <dbReference type="Proteomes" id="UP000526083"/>
    </source>
</evidence>
<feature type="transmembrane region" description="Helical" evidence="1">
    <location>
        <begin position="150"/>
        <end position="170"/>
    </location>
</feature>
<keyword evidence="4" id="KW-1185">Reference proteome</keyword>
<proteinExistence type="predicted"/>
<keyword evidence="2" id="KW-0732">Signal</keyword>
<evidence type="ECO:0008006" key="5">
    <source>
        <dbReference type="Google" id="ProtNLM"/>
    </source>
</evidence>
<dbReference type="EMBL" id="JACGWY010000003">
    <property type="protein sequence ID" value="MBA8816901.1"/>
    <property type="molecule type" value="Genomic_DNA"/>
</dbReference>
<evidence type="ECO:0000313" key="3">
    <source>
        <dbReference type="EMBL" id="MBA8816901.1"/>
    </source>
</evidence>